<keyword evidence="2" id="KW-1185">Reference proteome</keyword>
<gene>
    <name evidence="1" type="ORF">WN944_006163</name>
</gene>
<sequence>MALAIVPVPPPTSTKDFKPLKTALQSSTTILVISSESAIMASQKMLFRLGSSTTKSQKVIVGGPTLVGDSSRSRKNDSRCAITSRDVLCNILAAKRANTRQVPIMWTDGDDEGVLYRHEDALVTSAVVMSKMFVWILVDTGSSVDVLF</sequence>
<accession>A0AAP0MNU9</accession>
<name>A0AAP0MNU9_9ROSI</name>
<evidence type="ECO:0000313" key="1">
    <source>
        <dbReference type="EMBL" id="KAK9214175.1"/>
    </source>
</evidence>
<proteinExistence type="predicted"/>
<dbReference type="EMBL" id="JBCGBO010000003">
    <property type="protein sequence ID" value="KAK9214175.1"/>
    <property type="molecule type" value="Genomic_DNA"/>
</dbReference>
<dbReference type="AlphaFoldDB" id="A0AAP0MNU9"/>
<organism evidence="1 2">
    <name type="scientific">Citrus x changshan-huyou</name>
    <dbReference type="NCBI Taxonomy" id="2935761"/>
    <lineage>
        <taxon>Eukaryota</taxon>
        <taxon>Viridiplantae</taxon>
        <taxon>Streptophyta</taxon>
        <taxon>Embryophyta</taxon>
        <taxon>Tracheophyta</taxon>
        <taxon>Spermatophyta</taxon>
        <taxon>Magnoliopsida</taxon>
        <taxon>eudicotyledons</taxon>
        <taxon>Gunneridae</taxon>
        <taxon>Pentapetalae</taxon>
        <taxon>rosids</taxon>
        <taxon>malvids</taxon>
        <taxon>Sapindales</taxon>
        <taxon>Rutaceae</taxon>
        <taxon>Aurantioideae</taxon>
        <taxon>Citrus</taxon>
    </lineage>
</organism>
<protein>
    <submittedName>
        <fullName evidence="1">Uncharacterized protein</fullName>
    </submittedName>
</protein>
<dbReference type="Proteomes" id="UP001428341">
    <property type="component" value="Unassembled WGS sequence"/>
</dbReference>
<reference evidence="1 2" key="1">
    <citation type="submission" date="2024-05" db="EMBL/GenBank/DDBJ databases">
        <title>Haplotype-resolved chromosome-level genome assembly of Huyou (Citrus changshanensis).</title>
        <authorList>
            <person name="Miao C."/>
            <person name="Chen W."/>
            <person name="Wu Y."/>
            <person name="Wang L."/>
            <person name="Zhao S."/>
            <person name="Grierson D."/>
            <person name="Xu C."/>
            <person name="Chen K."/>
        </authorList>
    </citation>
    <scope>NUCLEOTIDE SEQUENCE [LARGE SCALE GENOMIC DNA]</scope>
    <source>
        <strain evidence="1">01-14</strain>
        <tissue evidence="1">Leaf</tissue>
    </source>
</reference>
<evidence type="ECO:0000313" key="2">
    <source>
        <dbReference type="Proteomes" id="UP001428341"/>
    </source>
</evidence>
<comment type="caution">
    <text evidence="1">The sequence shown here is derived from an EMBL/GenBank/DDBJ whole genome shotgun (WGS) entry which is preliminary data.</text>
</comment>